<gene>
    <name evidence="1" type="ORF">E5329_05965</name>
</gene>
<dbReference type="EMBL" id="SRYA01000009">
    <property type="protein sequence ID" value="TGY97214.1"/>
    <property type="molecule type" value="Genomic_DNA"/>
</dbReference>
<organism evidence="1 2">
    <name type="scientific">Petralouisia muris</name>
    <dbReference type="NCBI Taxonomy" id="3032872"/>
    <lineage>
        <taxon>Bacteria</taxon>
        <taxon>Bacillati</taxon>
        <taxon>Bacillota</taxon>
        <taxon>Clostridia</taxon>
        <taxon>Lachnospirales</taxon>
        <taxon>Lachnospiraceae</taxon>
        <taxon>Petralouisia</taxon>
    </lineage>
</organism>
<keyword evidence="1" id="KW-0547">Nucleotide-binding</keyword>
<sequence length="999" mass="115749">MDRKIPEEDTRKRNGKILSTGSSASKGIAPGRSSSYGLTRLIRQYKEKERLAFQQAELKGAIDLVPLLSVSYGQLQVEFKIGGKRKYVLKNIMTFANAMRRGDLVSYGKELEFYHLPEAFTERGRALAEFLVMVADNRIRNRQTLSYYHKDDNRYVHIHSGNMDEFFQAVGTEEFQTETNFNSWQMYHISDEPYQPLLSVRGQEDGAVLEQEEMFYTFGNRYGYLWKDCVIYRMPMEQVREIRPFWEYMSEYKYRECFVSQGELPAFCRELLPVLKRHYQIKRYGFQENQYLPPEPEYEIYLDAPDKQTVTCEMYVRYEELKYNILDKPRIIENRDELAELKQRERVRVWFQNMDFQKKQMVLAGDDEKLYALLTEGMEELGRVGNIFVSDALKSIQVTPSPAVSVGVSLKGELLELTLESEDMPLSELIEILSSYQRKRKFFRLKNGDFLSMEEDGLAVLSKIQEGIMVPASQWSQGSITLPKYRALYLDGELKDQNRFHAAKDRKFKALVRNMKTVEDNDFEVPKSLEKVLREYQKQGFLWLKTLHVNGFGGILADDMGLGKTLQVIAFLLSEQEKLQEDAVLSEKFALIICPASLVYNWKNEIEKFAPGMHAMTVTGTAPERKEIIDSAGKLDILITSYDLLRRDEEFYEGYSFCHEIIDEAQYIKNHNTRAAKAVKNIRAGFKAALTGTPIENRLSELWSIFDYLMPGFLYIYSRFRDEIEIPAVTEQDDEKRGHLRKMIRPFVLRRLKKDVLKDLPAKLEEAVFARMEEEQEKLYTAHVQRIKLMLEGQTEAEFASGKIQILAELTRLRQLCCDPSLVYQNYQGESAKLLMCMDLMKNAIDGGHRILLFSQFTSMFSILQERMQKKNIPFLTLTGATPKERRAELVDSFQQGEVPVFCISLKAGGTGLNLTAADIVIHYDPWWNVAVQNQATDRAHRIGQKNSVTVYKLIAKDTIEEKILRLQEKKSELAEQLLGHEGFEGVKFTKEEMLELLG</sequence>
<proteinExistence type="predicted"/>
<reference evidence="1" key="1">
    <citation type="submission" date="2019-04" db="EMBL/GenBank/DDBJ databases">
        <title>Microbes associate with the intestines of laboratory mice.</title>
        <authorList>
            <person name="Navarre W."/>
            <person name="Wong E."/>
            <person name="Huang K."/>
            <person name="Tropini C."/>
            <person name="Ng K."/>
            <person name="Yu B."/>
        </authorList>
    </citation>
    <scope>NUCLEOTIDE SEQUENCE</scope>
    <source>
        <strain evidence="1">NM01_1-7b</strain>
    </source>
</reference>
<dbReference type="Proteomes" id="UP000304953">
    <property type="component" value="Unassembled WGS sequence"/>
</dbReference>
<keyword evidence="1" id="KW-0067">ATP-binding</keyword>
<evidence type="ECO:0000313" key="1">
    <source>
        <dbReference type="EMBL" id="TGY97214.1"/>
    </source>
</evidence>
<accession>A0AC61RYW1</accession>
<keyword evidence="2" id="KW-1185">Reference proteome</keyword>
<evidence type="ECO:0000313" key="2">
    <source>
        <dbReference type="Proteomes" id="UP000304953"/>
    </source>
</evidence>
<name>A0AC61RYW1_9FIRM</name>
<protein>
    <submittedName>
        <fullName evidence="1">Helicase</fullName>
    </submittedName>
</protein>
<keyword evidence="1" id="KW-0347">Helicase</keyword>
<comment type="caution">
    <text evidence="1">The sequence shown here is derived from an EMBL/GenBank/DDBJ whole genome shotgun (WGS) entry which is preliminary data.</text>
</comment>
<keyword evidence="1" id="KW-0378">Hydrolase</keyword>